<dbReference type="PANTHER" id="PTHR33507:SF3">
    <property type="entry name" value="INNER MEMBRANE PROTEIN YBBJ"/>
    <property type="match status" value="1"/>
</dbReference>
<comment type="subcellular location">
    <subcellularLocation>
        <location evidence="1">Membrane</location>
        <topology evidence="1">Multi-pass membrane protein</topology>
    </subcellularLocation>
</comment>
<feature type="domain" description="NfeD-like C-terminal" evidence="6">
    <location>
        <begin position="88"/>
        <end position="136"/>
    </location>
</feature>
<protein>
    <submittedName>
        <fullName evidence="7">NfeD family protein</fullName>
    </submittedName>
</protein>
<dbReference type="Gene3D" id="2.40.50.140">
    <property type="entry name" value="Nucleic acid-binding proteins"/>
    <property type="match status" value="1"/>
</dbReference>
<sequence>MLSGIPAWAIWTGLGLLLMAAETLLPGAFLIWVGAAALGTGLTLAVLPLGFTATALLFIALLAAGVALSLRVFRPRAKAGTLNTPGSGLIGRHGTLLENGRVRVGDSDWPARGAGEAAPGTTVEVVAVEGTTLVVRAT</sequence>
<dbReference type="Proteomes" id="UP001595593">
    <property type="component" value="Unassembled WGS sequence"/>
</dbReference>
<evidence type="ECO:0000256" key="1">
    <source>
        <dbReference type="ARBA" id="ARBA00004141"/>
    </source>
</evidence>
<evidence type="ECO:0000256" key="3">
    <source>
        <dbReference type="ARBA" id="ARBA00022989"/>
    </source>
</evidence>
<dbReference type="PANTHER" id="PTHR33507">
    <property type="entry name" value="INNER MEMBRANE PROTEIN YBBJ"/>
    <property type="match status" value="1"/>
</dbReference>
<evidence type="ECO:0000256" key="4">
    <source>
        <dbReference type="ARBA" id="ARBA00023136"/>
    </source>
</evidence>
<keyword evidence="2 5" id="KW-0812">Transmembrane</keyword>
<keyword evidence="8" id="KW-1185">Reference proteome</keyword>
<gene>
    <name evidence="7" type="ORF">ACFOD4_09820</name>
</gene>
<evidence type="ECO:0000256" key="5">
    <source>
        <dbReference type="SAM" id="Phobius"/>
    </source>
</evidence>
<evidence type="ECO:0000256" key="2">
    <source>
        <dbReference type="ARBA" id="ARBA00022692"/>
    </source>
</evidence>
<dbReference type="InterPro" id="IPR002810">
    <property type="entry name" value="NfeD-like_C"/>
</dbReference>
<proteinExistence type="predicted"/>
<comment type="caution">
    <text evidence="7">The sequence shown here is derived from an EMBL/GenBank/DDBJ whole genome shotgun (WGS) entry which is preliminary data.</text>
</comment>
<dbReference type="SUPFAM" id="SSF141322">
    <property type="entry name" value="NfeD domain-like"/>
    <property type="match status" value="1"/>
</dbReference>
<organism evidence="7 8">
    <name type="scientific">Teichococcus globiformis</name>
    <dbReference type="NCBI Taxonomy" id="2307229"/>
    <lineage>
        <taxon>Bacteria</taxon>
        <taxon>Pseudomonadati</taxon>
        <taxon>Pseudomonadota</taxon>
        <taxon>Alphaproteobacteria</taxon>
        <taxon>Acetobacterales</taxon>
        <taxon>Roseomonadaceae</taxon>
        <taxon>Roseomonas</taxon>
    </lineage>
</organism>
<evidence type="ECO:0000313" key="8">
    <source>
        <dbReference type="Proteomes" id="UP001595593"/>
    </source>
</evidence>
<name>A0ABV7G1Q4_9PROT</name>
<dbReference type="EMBL" id="JBHRTN010000008">
    <property type="protein sequence ID" value="MFC3125360.1"/>
    <property type="molecule type" value="Genomic_DNA"/>
</dbReference>
<dbReference type="InterPro" id="IPR052165">
    <property type="entry name" value="Membrane_assoc_protease"/>
</dbReference>
<dbReference type="Pfam" id="PF01957">
    <property type="entry name" value="NfeD"/>
    <property type="match status" value="1"/>
</dbReference>
<feature type="transmembrane region" description="Helical" evidence="5">
    <location>
        <begin position="46"/>
        <end position="68"/>
    </location>
</feature>
<evidence type="ECO:0000313" key="7">
    <source>
        <dbReference type="EMBL" id="MFC3125360.1"/>
    </source>
</evidence>
<accession>A0ABV7G1Q4</accession>
<evidence type="ECO:0000259" key="6">
    <source>
        <dbReference type="Pfam" id="PF01957"/>
    </source>
</evidence>
<reference evidence="8" key="1">
    <citation type="journal article" date="2019" name="Int. J. Syst. Evol. Microbiol.">
        <title>The Global Catalogue of Microorganisms (GCM) 10K type strain sequencing project: providing services to taxonomists for standard genome sequencing and annotation.</title>
        <authorList>
            <consortium name="The Broad Institute Genomics Platform"/>
            <consortium name="The Broad Institute Genome Sequencing Center for Infectious Disease"/>
            <person name="Wu L."/>
            <person name="Ma J."/>
        </authorList>
    </citation>
    <scope>NUCLEOTIDE SEQUENCE [LARGE SCALE GENOMIC DNA]</scope>
    <source>
        <strain evidence="8">KCTC 52094</strain>
    </source>
</reference>
<keyword evidence="3 5" id="KW-1133">Transmembrane helix</keyword>
<dbReference type="RefSeq" id="WP_379595981.1">
    <property type="nucleotide sequence ID" value="NZ_JBHRTN010000008.1"/>
</dbReference>
<keyword evidence="4 5" id="KW-0472">Membrane</keyword>
<dbReference type="InterPro" id="IPR012340">
    <property type="entry name" value="NA-bd_OB-fold"/>
</dbReference>